<feature type="signal peptide" evidence="1">
    <location>
        <begin position="1"/>
        <end position="16"/>
    </location>
</feature>
<proteinExistence type="predicted"/>
<organism evidence="2">
    <name type="scientific">Brassica oleracea</name>
    <name type="common">Wild cabbage</name>
    <dbReference type="NCBI Taxonomy" id="3712"/>
    <lineage>
        <taxon>Eukaryota</taxon>
        <taxon>Viridiplantae</taxon>
        <taxon>Streptophyta</taxon>
        <taxon>Embryophyta</taxon>
        <taxon>Tracheophyta</taxon>
        <taxon>Spermatophyta</taxon>
        <taxon>Magnoliopsida</taxon>
        <taxon>eudicotyledons</taxon>
        <taxon>Gunneridae</taxon>
        <taxon>Pentapetalae</taxon>
        <taxon>rosids</taxon>
        <taxon>malvids</taxon>
        <taxon>Brassicales</taxon>
        <taxon>Brassicaceae</taxon>
        <taxon>Brassiceae</taxon>
        <taxon>Brassica</taxon>
    </lineage>
</organism>
<dbReference type="EMBL" id="LR031877">
    <property type="protein sequence ID" value="VDD44573.1"/>
    <property type="molecule type" value="Genomic_DNA"/>
</dbReference>
<accession>A0A3P6EJ42</accession>
<keyword evidence="1" id="KW-0732">Signal</keyword>
<reference evidence="2" key="1">
    <citation type="submission" date="2018-11" db="EMBL/GenBank/DDBJ databases">
        <authorList>
            <consortium name="Genoscope - CEA"/>
            <person name="William W."/>
        </authorList>
    </citation>
    <scope>NUCLEOTIDE SEQUENCE</scope>
</reference>
<evidence type="ECO:0000313" key="2">
    <source>
        <dbReference type="EMBL" id="VDD44573.1"/>
    </source>
</evidence>
<feature type="chain" id="PRO_5017974345" description="Secreted protein" evidence="1">
    <location>
        <begin position="17"/>
        <end position="67"/>
    </location>
</feature>
<name>A0A3P6EJ42_BRAOL</name>
<dbReference type="AlphaFoldDB" id="A0A3P6EJ42"/>
<gene>
    <name evidence="2" type="ORF">BOLC5T32120H</name>
</gene>
<sequence>MFFFFTFSLLLDVSFSSFLSFGKREEKTSKKKKNCWRRRKKFEEDWSSPSSRILSSSIHLRRSPYSP</sequence>
<evidence type="ECO:0000256" key="1">
    <source>
        <dbReference type="SAM" id="SignalP"/>
    </source>
</evidence>
<protein>
    <recommendedName>
        <fullName evidence="3">Secreted protein</fullName>
    </recommendedName>
</protein>
<evidence type="ECO:0008006" key="3">
    <source>
        <dbReference type="Google" id="ProtNLM"/>
    </source>
</evidence>